<comment type="caution">
    <text evidence="1">The sequence shown here is derived from an EMBL/GenBank/DDBJ whole genome shotgun (WGS) entry which is preliminary data.</text>
</comment>
<sequence length="56" mass="6877">MRVWKEKYNVARKRWKDSHKADGTYNRGNRTAQNQRYTKKHLQKVRAVQLLNRIVH</sequence>
<feature type="non-terminal residue" evidence="1">
    <location>
        <position position="56"/>
    </location>
</feature>
<accession>X1GUU9</accession>
<dbReference type="AlphaFoldDB" id="X1GUU9"/>
<name>X1GUU9_9ZZZZ</name>
<proteinExistence type="predicted"/>
<dbReference type="EMBL" id="BARU01017712">
    <property type="protein sequence ID" value="GAH61691.1"/>
    <property type="molecule type" value="Genomic_DNA"/>
</dbReference>
<organism evidence="1">
    <name type="scientific">marine sediment metagenome</name>
    <dbReference type="NCBI Taxonomy" id="412755"/>
    <lineage>
        <taxon>unclassified sequences</taxon>
        <taxon>metagenomes</taxon>
        <taxon>ecological metagenomes</taxon>
    </lineage>
</organism>
<evidence type="ECO:0000313" key="1">
    <source>
        <dbReference type="EMBL" id="GAH61691.1"/>
    </source>
</evidence>
<protein>
    <submittedName>
        <fullName evidence="1">Uncharacterized protein</fullName>
    </submittedName>
</protein>
<reference evidence="1" key="1">
    <citation type="journal article" date="2014" name="Front. Microbiol.">
        <title>High frequency of phylogenetically diverse reductive dehalogenase-homologous genes in deep subseafloor sedimentary metagenomes.</title>
        <authorList>
            <person name="Kawai M."/>
            <person name="Futagami T."/>
            <person name="Toyoda A."/>
            <person name="Takaki Y."/>
            <person name="Nishi S."/>
            <person name="Hori S."/>
            <person name="Arai W."/>
            <person name="Tsubouchi T."/>
            <person name="Morono Y."/>
            <person name="Uchiyama I."/>
            <person name="Ito T."/>
            <person name="Fujiyama A."/>
            <person name="Inagaki F."/>
            <person name="Takami H."/>
        </authorList>
    </citation>
    <scope>NUCLEOTIDE SEQUENCE</scope>
    <source>
        <strain evidence="1">Expedition CK06-06</strain>
    </source>
</reference>
<gene>
    <name evidence="1" type="ORF">S03H2_29349</name>
</gene>